<dbReference type="Proteomes" id="UP000501076">
    <property type="component" value="Chromosome"/>
</dbReference>
<accession>A0A6M6DU98</accession>
<evidence type="ECO:0000259" key="5">
    <source>
        <dbReference type="Pfam" id="PF04586"/>
    </source>
</evidence>
<keyword evidence="3" id="KW-0645">Protease</keyword>
<feature type="domain" description="Prohead serine protease" evidence="5">
    <location>
        <begin position="13"/>
        <end position="164"/>
    </location>
</feature>
<dbReference type="Gene3D" id="3.30.2400.10">
    <property type="entry name" value="Major capsid protein gp5"/>
    <property type="match status" value="1"/>
</dbReference>
<evidence type="ECO:0000256" key="4">
    <source>
        <dbReference type="ARBA" id="ARBA00022801"/>
    </source>
</evidence>
<dbReference type="RefSeq" id="WP_171777054.1">
    <property type="nucleotide sequence ID" value="NZ_CP045272.1"/>
</dbReference>
<keyword evidence="2" id="KW-1188">Viral release from host cell</keyword>
<dbReference type="InterPro" id="IPR054613">
    <property type="entry name" value="Peptidase_S78_dom"/>
</dbReference>
<evidence type="ECO:0000313" key="8">
    <source>
        <dbReference type="Proteomes" id="UP000501076"/>
    </source>
</evidence>
<dbReference type="Pfam" id="PF05065">
    <property type="entry name" value="Phage_capsid"/>
    <property type="match status" value="1"/>
</dbReference>
<protein>
    <submittedName>
        <fullName evidence="7">Phage major capsid protein</fullName>
    </submittedName>
</protein>
<gene>
    <name evidence="7" type="ORF">FDZ14_12515</name>
</gene>
<evidence type="ECO:0000256" key="3">
    <source>
        <dbReference type="ARBA" id="ARBA00022670"/>
    </source>
</evidence>
<sequence length="517" mass="57720">MKMELRVQNSSLHSSEDGTMTVSGYVNRTDQLSNTLGVAKKFKEKIPKGVFSRAIQNAQHDIDFLAEHNNKLILASTRNNSLELREDEVGLYMSATITPTSWGHDYYELISSGILKNMSFGFRTVKDSWKSVGFNLYERTIEELELFEVSVVKDPAYSQSTISARGIDICFAEDIEIPVESKKGNKNMKEESINMEKTVHQYRDHSKEIDIEKDNEVKEFNNYFQKVTDTRSLNPSSGNQTLVPTAVSKRLVEKLEETSPVFARVKKFSSVNGDLRIPKETSVGVASFVGEGKSLLEEAFSLGEVTLTQKRAGAYIALTNQLINDSVLNMAEYIPNLLAKRTFKAIERSILRGTSDDEFAGIVPNPDIKNLELSTSATDYELLDKLLDMSLSIHPDYLKGSQFIMSRAFYNRVCKLKDAAGRFYLQNGEVNGHPSYLLFGLEVVVTNSLEDGSKTGEVPCIVGNLEAGYAVMIKKNPQMTLVRDSEHALHGSLGFLFDIYVDGAVYNPDALSKLTIV</sequence>
<proteinExistence type="predicted"/>
<dbReference type="GO" id="GO:0008233">
    <property type="term" value="F:peptidase activity"/>
    <property type="evidence" value="ECO:0007669"/>
    <property type="project" value="UniProtKB-KW"/>
</dbReference>
<dbReference type="AlphaFoldDB" id="A0A6M6DU98"/>
<feature type="domain" description="Phage capsid-like C-terminal" evidence="6">
    <location>
        <begin position="241"/>
        <end position="515"/>
    </location>
</feature>
<dbReference type="InterPro" id="IPR006433">
    <property type="entry name" value="Prohead_protease"/>
</dbReference>
<dbReference type="NCBIfam" id="TIGR01554">
    <property type="entry name" value="major_cap_HK97"/>
    <property type="match status" value="1"/>
</dbReference>
<evidence type="ECO:0000313" key="7">
    <source>
        <dbReference type="EMBL" id="QJX76986.1"/>
    </source>
</evidence>
<evidence type="ECO:0000259" key="6">
    <source>
        <dbReference type="Pfam" id="PF05065"/>
    </source>
</evidence>
<dbReference type="EMBL" id="CP045272">
    <property type="protein sequence ID" value="QJX76986.1"/>
    <property type="molecule type" value="Genomic_DNA"/>
</dbReference>
<dbReference type="InterPro" id="IPR024455">
    <property type="entry name" value="Phage_capsid"/>
</dbReference>
<name>A0A6M6DU98_PRIMG</name>
<dbReference type="InterPro" id="IPR054612">
    <property type="entry name" value="Phage_capsid-like_C"/>
</dbReference>
<reference evidence="7 8" key="1">
    <citation type="submission" date="2019-10" db="EMBL/GenBank/DDBJ databases">
        <title>Complete genome sequences for adaption low water activity.</title>
        <authorList>
            <person name="Zhao L."/>
            <person name="Zhong J."/>
        </authorList>
    </citation>
    <scope>NUCLEOTIDE SEQUENCE [LARGE SCALE GENOMIC DNA]</scope>
    <source>
        <strain evidence="7 8">FDU301</strain>
    </source>
</reference>
<dbReference type="SUPFAM" id="SSF56563">
    <property type="entry name" value="Major capsid protein gp5"/>
    <property type="match status" value="1"/>
</dbReference>
<dbReference type="NCBIfam" id="TIGR01543">
    <property type="entry name" value="proheadase_HK97"/>
    <property type="match status" value="1"/>
</dbReference>
<dbReference type="Pfam" id="PF04586">
    <property type="entry name" value="Peptidase_S78"/>
    <property type="match status" value="1"/>
</dbReference>
<organism evidence="7 8">
    <name type="scientific">Priestia megaterium</name>
    <name type="common">Bacillus megaterium</name>
    <dbReference type="NCBI Taxonomy" id="1404"/>
    <lineage>
        <taxon>Bacteria</taxon>
        <taxon>Bacillati</taxon>
        <taxon>Bacillota</taxon>
        <taxon>Bacilli</taxon>
        <taxon>Bacillales</taxon>
        <taxon>Bacillaceae</taxon>
        <taxon>Priestia</taxon>
    </lineage>
</organism>
<keyword evidence="4" id="KW-0378">Hydrolase</keyword>
<evidence type="ECO:0000256" key="1">
    <source>
        <dbReference type="ARBA" id="ARBA00004328"/>
    </source>
</evidence>
<comment type="subcellular location">
    <subcellularLocation>
        <location evidence="1">Virion</location>
    </subcellularLocation>
</comment>
<evidence type="ECO:0000256" key="2">
    <source>
        <dbReference type="ARBA" id="ARBA00022612"/>
    </source>
</evidence>
<dbReference type="GO" id="GO:0006508">
    <property type="term" value="P:proteolysis"/>
    <property type="evidence" value="ECO:0007669"/>
    <property type="project" value="UniProtKB-KW"/>
</dbReference>